<proteinExistence type="predicted"/>
<gene>
    <name evidence="1" type="ORF">U9M48_036725</name>
</gene>
<organism evidence="1 2">
    <name type="scientific">Paspalum notatum var. saurae</name>
    <dbReference type="NCBI Taxonomy" id="547442"/>
    <lineage>
        <taxon>Eukaryota</taxon>
        <taxon>Viridiplantae</taxon>
        <taxon>Streptophyta</taxon>
        <taxon>Embryophyta</taxon>
        <taxon>Tracheophyta</taxon>
        <taxon>Spermatophyta</taxon>
        <taxon>Magnoliopsida</taxon>
        <taxon>Liliopsida</taxon>
        <taxon>Poales</taxon>
        <taxon>Poaceae</taxon>
        <taxon>PACMAD clade</taxon>
        <taxon>Panicoideae</taxon>
        <taxon>Andropogonodae</taxon>
        <taxon>Paspaleae</taxon>
        <taxon>Paspalinae</taxon>
        <taxon>Paspalum</taxon>
    </lineage>
</organism>
<sequence>MRQGSSWSWAWPTGLQEHKGITSTVFNLTLLPVKVRGFETQMEKWMGACDCIITKVCTVTMSMQSVSLSISSDLLKKGFYAVQCVSHIEAAWNLAYSIGNSMFSSDYDPKSQHFHGE</sequence>
<protein>
    <submittedName>
        <fullName evidence="1">Uncharacterized protein</fullName>
    </submittedName>
</protein>
<evidence type="ECO:0000313" key="1">
    <source>
        <dbReference type="EMBL" id="WVZ90420.1"/>
    </source>
</evidence>
<evidence type="ECO:0000313" key="2">
    <source>
        <dbReference type="Proteomes" id="UP001341281"/>
    </source>
</evidence>
<keyword evidence="2" id="KW-1185">Reference proteome</keyword>
<accession>A0AAQ3UE23</accession>
<name>A0AAQ3UE23_PASNO</name>
<dbReference type="AlphaFoldDB" id="A0AAQ3UE23"/>
<reference evidence="1 2" key="1">
    <citation type="submission" date="2024-02" db="EMBL/GenBank/DDBJ databases">
        <title>High-quality chromosome-scale genome assembly of Pensacola bahiagrass (Paspalum notatum Flugge var. saurae).</title>
        <authorList>
            <person name="Vega J.M."/>
            <person name="Podio M."/>
            <person name="Orjuela J."/>
            <person name="Siena L.A."/>
            <person name="Pessino S.C."/>
            <person name="Combes M.C."/>
            <person name="Mariac C."/>
            <person name="Albertini E."/>
            <person name="Pupilli F."/>
            <person name="Ortiz J.P.A."/>
            <person name="Leblanc O."/>
        </authorList>
    </citation>
    <scope>NUCLEOTIDE SEQUENCE [LARGE SCALE GENOMIC DNA]</scope>
    <source>
        <strain evidence="1">R1</strain>
        <tissue evidence="1">Leaf</tissue>
    </source>
</reference>
<dbReference type="Proteomes" id="UP001341281">
    <property type="component" value="Chromosome 08"/>
</dbReference>
<dbReference type="EMBL" id="CP144752">
    <property type="protein sequence ID" value="WVZ90420.1"/>
    <property type="molecule type" value="Genomic_DNA"/>
</dbReference>